<feature type="domain" description="OB" evidence="8">
    <location>
        <begin position="766"/>
        <end position="843"/>
    </location>
</feature>
<evidence type="ECO:0000259" key="12">
    <source>
        <dbReference type="Pfam" id="PF17657"/>
    </source>
</evidence>
<dbReference type="Proteomes" id="UP001176961">
    <property type="component" value="Unassembled WGS sequence"/>
</dbReference>
<dbReference type="GO" id="GO:0003676">
    <property type="term" value="F:nucleic acid binding"/>
    <property type="evidence" value="ECO:0007669"/>
    <property type="project" value="InterPro"/>
</dbReference>
<accession>A0AA36GYH8</accession>
<keyword evidence="4" id="KW-0548">Nucleotidyltransferase</keyword>
<keyword evidence="14" id="KW-1185">Reference proteome</keyword>
<feature type="domain" description="PHP" evidence="9">
    <location>
        <begin position="1"/>
        <end position="102"/>
    </location>
</feature>
<dbReference type="Pfam" id="PF01336">
    <property type="entry name" value="tRNA_anti-codon"/>
    <property type="match status" value="1"/>
</dbReference>
<comment type="catalytic activity">
    <reaction evidence="7">
        <text>DNA(n) + a 2'-deoxyribonucleoside 5'-triphosphate = DNA(n+1) + diphosphate</text>
        <dbReference type="Rhea" id="RHEA:22508"/>
        <dbReference type="Rhea" id="RHEA-COMP:17339"/>
        <dbReference type="Rhea" id="RHEA-COMP:17340"/>
        <dbReference type="ChEBI" id="CHEBI:33019"/>
        <dbReference type="ChEBI" id="CHEBI:61560"/>
        <dbReference type="ChEBI" id="CHEBI:173112"/>
        <dbReference type="EC" id="2.7.7.7"/>
    </reaction>
</comment>
<keyword evidence="6" id="KW-0239">DNA-directed DNA polymerase</keyword>
<dbReference type="InterPro" id="IPR029460">
    <property type="entry name" value="DNAPol_HHH"/>
</dbReference>
<dbReference type="Gene3D" id="3.20.20.140">
    <property type="entry name" value="Metal-dependent hydrolases"/>
    <property type="match status" value="2"/>
</dbReference>
<protein>
    <recommendedName>
        <fullName evidence="2">DNA-directed DNA polymerase</fullName>
        <ecNumber evidence="2">2.7.7.7</ecNumber>
    </recommendedName>
</protein>
<evidence type="ECO:0000259" key="10">
    <source>
        <dbReference type="Pfam" id="PF07733"/>
    </source>
</evidence>
<dbReference type="InterPro" id="IPR041931">
    <property type="entry name" value="DNA_pol3_alpha_thumb_dom"/>
</dbReference>
<reference evidence="13" key="1">
    <citation type="submission" date="2023-07" db="EMBL/GenBank/DDBJ databases">
        <authorList>
            <consortium name="CYATHOMIX"/>
        </authorList>
    </citation>
    <scope>NUCLEOTIDE SEQUENCE</scope>
    <source>
        <strain evidence="13">N/A</strain>
    </source>
</reference>
<dbReference type="InterPro" id="IPR004365">
    <property type="entry name" value="NA-bd_OB_tRNA"/>
</dbReference>
<comment type="subcellular location">
    <subcellularLocation>
        <location evidence="1">Cytoplasm</location>
    </subcellularLocation>
</comment>
<evidence type="ECO:0000256" key="6">
    <source>
        <dbReference type="ARBA" id="ARBA00022932"/>
    </source>
</evidence>
<evidence type="ECO:0000259" key="8">
    <source>
        <dbReference type="Pfam" id="PF01336"/>
    </source>
</evidence>
<dbReference type="GO" id="GO:0003887">
    <property type="term" value="F:DNA-directed DNA polymerase activity"/>
    <property type="evidence" value="ECO:0007669"/>
    <property type="project" value="UniProtKB-KW"/>
</dbReference>
<dbReference type="InterPro" id="IPR016195">
    <property type="entry name" value="Pol/histidinol_Pase-like"/>
</dbReference>
<dbReference type="InterPro" id="IPR040982">
    <property type="entry name" value="DNA_pol3_finger"/>
</dbReference>
<evidence type="ECO:0000259" key="11">
    <source>
        <dbReference type="Pfam" id="PF14579"/>
    </source>
</evidence>
<dbReference type="Pfam" id="PF07733">
    <property type="entry name" value="DNA_pol3_alpha"/>
    <property type="match status" value="2"/>
</dbReference>
<keyword evidence="5" id="KW-0235">DNA replication</keyword>
<dbReference type="Pfam" id="PF02811">
    <property type="entry name" value="PHP"/>
    <property type="match status" value="1"/>
</dbReference>
<feature type="domain" description="Bacterial DNA polymerase III alpha subunit NTPase" evidence="10">
    <location>
        <begin position="173"/>
        <end position="228"/>
    </location>
</feature>
<feature type="domain" description="DNA polymerase helix-hairpin-helix motif" evidence="11">
    <location>
        <begin position="583"/>
        <end position="672"/>
    </location>
</feature>
<dbReference type="GO" id="GO:0005737">
    <property type="term" value="C:cytoplasm"/>
    <property type="evidence" value="ECO:0007669"/>
    <property type="project" value="UniProtKB-SubCell"/>
</dbReference>
<dbReference type="GO" id="GO:0006260">
    <property type="term" value="P:DNA replication"/>
    <property type="evidence" value="ECO:0007669"/>
    <property type="project" value="UniProtKB-KW"/>
</dbReference>
<evidence type="ECO:0000259" key="9">
    <source>
        <dbReference type="Pfam" id="PF02811"/>
    </source>
</evidence>
<evidence type="ECO:0000256" key="1">
    <source>
        <dbReference type="ARBA" id="ARBA00004496"/>
    </source>
</evidence>
<evidence type="ECO:0000313" key="13">
    <source>
        <dbReference type="EMBL" id="CAJ0600736.1"/>
    </source>
</evidence>
<dbReference type="SUPFAM" id="SSF89550">
    <property type="entry name" value="PHP domain-like"/>
    <property type="match status" value="1"/>
</dbReference>
<dbReference type="CDD" id="cd04485">
    <property type="entry name" value="DnaE_OBF"/>
    <property type="match status" value="1"/>
</dbReference>
<comment type="caution">
    <text evidence="13">The sequence shown here is derived from an EMBL/GenBank/DDBJ whole genome shotgun (WGS) entry which is preliminary data.</text>
</comment>
<evidence type="ECO:0000256" key="7">
    <source>
        <dbReference type="ARBA" id="ARBA00049244"/>
    </source>
</evidence>
<dbReference type="Pfam" id="PF17657">
    <property type="entry name" value="DNA_pol3_finger"/>
    <property type="match status" value="1"/>
</dbReference>
<dbReference type="Gene3D" id="2.40.50.140">
    <property type="entry name" value="Nucleic acid-binding proteins"/>
    <property type="match status" value="1"/>
</dbReference>
<dbReference type="PANTHER" id="PTHR32294">
    <property type="entry name" value="DNA POLYMERASE III SUBUNIT ALPHA"/>
    <property type="match status" value="1"/>
</dbReference>
<proteinExistence type="predicted"/>
<dbReference type="GO" id="GO:0008408">
    <property type="term" value="F:3'-5' exonuclease activity"/>
    <property type="evidence" value="ECO:0007669"/>
    <property type="project" value="InterPro"/>
</dbReference>
<evidence type="ECO:0000256" key="4">
    <source>
        <dbReference type="ARBA" id="ARBA00022695"/>
    </source>
</evidence>
<evidence type="ECO:0000256" key="5">
    <source>
        <dbReference type="ARBA" id="ARBA00022705"/>
    </source>
</evidence>
<dbReference type="Pfam" id="PF14579">
    <property type="entry name" value="HHH_6"/>
    <property type="match status" value="1"/>
</dbReference>
<evidence type="ECO:0000313" key="14">
    <source>
        <dbReference type="Proteomes" id="UP001176961"/>
    </source>
</evidence>
<dbReference type="Gene3D" id="1.10.150.870">
    <property type="match status" value="1"/>
</dbReference>
<name>A0AA36GYH8_CYLNA</name>
<feature type="domain" description="DNA polymerase III alpha subunit finger" evidence="12">
    <location>
        <begin position="433"/>
        <end position="466"/>
    </location>
</feature>
<evidence type="ECO:0000256" key="2">
    <source>
        <dbReference type="ARBA" id="ARBA00012417"/>
    </source>
</evidence>
<dbReference type="Gene3D" id="1.10.10.1600">
    <property type="entry name" value="Bacterial DNA polymerase III alpha subunit, thumb domain"/>
    <property type="match status" value="1"/>
</dbReference>
<dbReference type="PANTHER" id="PTHR32294:SF0">
    <property type="entry name" value="DNA POLYMERASE III SUBUNIT ALPHA"/>
    <property type="match status" value="1"/>
</dbReference>
<organism evidence="13 14">
    <name type="scientific">Cylicocyclus nassatus</name>
    <name type="common">Nematode worm</name>
    <dbReference type="NCBI Taxonomy" id="53992"/>
    <lineage>
        <taxon>Eukaryota</taxon>
        <taxon>Metazoa</taxon>
        <taxon>Ecdysozoa</taxon>
        <taxon>Nematoda</taxon>
        <taxon>Chromadorea</taxon>
        <taxon>Rhabditida</taxon>
        <taxon>Rhabditina</taxon>
        <taxon>Rhabditomorpha</taxon>
        <taxon>Strongyloidea</taxon>
        <taxon>Strongylidae</taxon>
        <taxon>Cylicocyclus</taxon>
    </lineage>
</organism>
<evidence type="ECO:0000256" key="3">
    <source>
        <dbReference type="ARBA" id="ARBA00022679"/>
    </source>
</evidence>
<dbReference type="InterPro" id="IPR011708">
    <property type="entry name" value="DNA_pol3_alpha_NTPase_dom"/>
</dbReference>
<dbReference type="InterPro" id="IPR004805">
    <property type="entry name" value="DnaE2/DnaE/PolC"/>
</dbReference>
<dbReference type="InterPro" id="IPR004013">
    <property type="entry name" value="PHP_dom"/>
</dbReference>
<keyword evidence="3" id="KW-0808">Transferase</keyword>
<gene>
    <name evidence="13" type="ORF">CYNAS_LOCUS12719</name>
</gene>
<dbReference type="AlphaFoldDB" id="A0AA36GYH8"/>
<dbReference type="EMBL" id="CATQJL010000273">
    <property type="protein sequence ID" value="CAJ0600736.1"/>
    <property type="molecule type" value="Genomic_DNA"/>
</dbReference>
<dbReference type="InterPro" id="IPR012340">
    <property type="entry name" value="NA-bd_OB-fold"/>
</dbReference>
<feature type="domain" description="Bacterial DNA polymerase III alpha subunit NTPase" evidence="10">
    <location>
        <begin position="249"/>
        <end position="411"/>
    </location>
</feature>
<dbReference type="EC" id="2.7.7.7" evidence="2"/>
<sequence length="886" mass="98866">MDSIAITDHGSMYGVIDFYKAAKAEGIKPIIGCEVYIAPQSRLDRTDVREIQNHGLEEEKIANKGLIELARKYGLGLVATNDAHYLKREDSEFHDVLLCIQMGKLVTDTDRMTFSSDDYYVKSPEEMAELFPEYPDALANTVKIAERCNVEFDFEHRHLPNFPLPEGMTDEMYLRQLCEERLLSRYPQETEEIRKRLEYELGVIHSMGFDSYFLIVWDFINYAKEKGIAGLPILTHWNMPCFLSVSSIPERVTMPDIDVDFCYVRREEVIEYVKRRYGEDHVAQIATFGTLAAKGALRDVGRALDMSFNEVSQVTKLIPEELGITIDKALKESSDLMKLYNESPQVQRLIDFARDVEGLPRHSSTHAAGIVIARNPLTDYLPVSVSNGTLVTQYDKDHVEELGLLKMDFLGLRTLTVLADAVKNIERARGEKMESSGMTALVKDLHPEGFVDLIPTVALYRPGPAWQWHGNLWRGALSGAGNADSAGAGWIQSGTGRFAPPCYGGTKEKGLPDELAQHIFDLLTHFADYGFNKSHSAAYAYVAWQTAYLKAHYPAEFMAAMLTSIMDTNDKVGVYIEQCHRMGISILPPDINASGMVFSVDGEAIRFGLAAVKNVGEAAIDGIVKERNKNGAFKDLSDFCNRVDNKAVNRRVMESLIKCGAFDSTGAKRSQLLEALEQALNLAVAAQKDRNSGMMGLFDDSVMEEANQVVLKDLLEVPKAVRLTWEKEITGFYITGHPLDEYGNIIRGFTSIEKVLSGQLAEGKTVKLGGMIISAKRITTKKGDTMCFVELEDFTHSIEVVVFPRVFYECVNNLVPDTAVMVQGKVNIVDDGVKLIADNVTLLKDYQPSYYIMIQAENEKQEIYDAIKGGTCPLQGKLSSDNVFSS</sequence>